<dbReference type="InterPro" id="IPR027417">
    <property type="entry name" value="P-loop_NTPase"/>
</dbReference>
<evidence type="ECO:0000256" key="7">
    <source>
        <dbReference type="ARBA" id="ARBA00023065"/>
    </source>
</evidence>
<dbReference type="InterPro" id="IPR050053">
    <property type="entry name" value="ATPase_alpha/beta_chains"/>
</dbReference>
<feature type="domain" description="AAA+ ATPase" evidence="12">
    <location>
        <begin position="146"/>
        <end position="332"/>
    </location>
</feature>
<keyword evidence="8 11" id="KW-0472">Membrane</keyword>
<proteinExistence type="inferred from homology"/>
<keyword evidence="6 11" id="KW-1278">Translocase</keyword>
<dbReference type="Proteomes" id="UP001310386">
    <property type="component" value="Unassembled WGS sequence"/>
</dbReference>
<gene>
    <name evidence="11 13" type="primary">atpD</name>
    <name evidence="13" type="ORF">VF724_12665</name>
</gene>
<keyword evidence="11" id="KW-0375">Hydrogen ion transport</keyword>
<comment type="function">
    <text evidence="11">Produces ATP from ADP in the presence of a proton gradient across the membrane. The catalytic sites are hosted primarily by the beta subunits.</text>
</comment>
<protein>
    <recommendedName>
        <fullName evidence="11">ATP synthase subunit beta</fullName>
        <ecNumber evidence="11">7.1.2.2</ecNumber>
    </recommendedName>
    <alternativeName>
        <fullName evidence="11">ATP synthase F1 sector subunit beta</fullName>
    </alternativeName>
    <alternativeName>
        <fullName evidence="11">F-ATPase subunit beta</fullName>
    </alternativeName>
</protein>
<keyword evidence="4 11" id="KW-0547">Nucleotide-binding</keyword>
<evidence type="ECO:0000256" key="8">
    <source>
        <dbReference type="ARBA" id="ARBA00023136"/>
    </source>
</evidence>
<dbReference type="CDD" id="cd18115">
    <property type="entry name" value="ATP-synt_F1_beta_N"/>
    <property type="match status" value="1"/>
</dbReference>
<evidence type="ECO:0000256" key="4">
    <source>
        <dbReference type="ARBA" id="ARBA00022741"/>
    </source>
</evidence>
<keyword evidence="10 11" id="KW-0066">ATP synthesis</keyword>
<dbReference type="NCBIfam" id="TIGR01039">
    <property type="entry name" value="atpD"/>
    <property type="match status" value="1"/>
</dbReference>
<feature type="binding site" evidence="11">
    <location>
        <begin position="154"/>
        <end position="161"/>
    </location>
    <ligand>
        <name>ATP</name>
        <dbReference type="ChEBI" id="CHEBI:30616"/>
    </ligand>
</feature>
<dbReference type="SUPFAM" id="SSF50615">
    <property type="entry name" value="N-terminal domain of alpha and beta subunits of F1 ATP synthase"/>
    <property type="match status" value="1"/>
</dbReference>
<dbReference type="PANTHER" id="PTHR15184">
    <property type="entry name" value="ATP SYNTHASE"/>
    <property type="match status" value="1"/>
</dbReference>
<dbReference type="Gene3D" id="1.10.1140.10">
    <property type="entry name" value="Bovine Mitochondrial F1-atpase, Atp Synthase Beta Chain, Chain D, domain 3"/>
    <property type="match status" value="1"/>
</dbReference>
<dbReference type="HAMAP" id="MF_01347">
    <property type="entry name" value="ATP_synth_beta_bact"/>
    <property type="match status" value="1"/>
</dbReference>
<evidence type="ECO:0000256" key="6">
    <source>
        <dbReference type="ARBA" id="ARBA00022967"/>
    </source>
</evidence>
<evidence type="ECO:0000256" key="2">
    <source>
        <dbReference type="ARBA" id="ARBA00008936"/>
    </source>
</evidence>
<dbReference type="RefSeq" id="WP_371754638.1">
    <property type="nucleotide sequence ID" value="NZ_JAYJLD010000018.1"/>
</dbReference>
<dbReference type="InterPro" id="IPR036121">
    <property type="entry name" value="ATPase_F1/V1/A1_a/bsu_N_sf"/>
</dbReference>
<dbReference type="InterPro" id="IPR020003">
    <property type="entry name" value="ATPase_a/bsu_AS"/>
</dbReference>
<keyword evidence="5 11" id="KW-0067">ATP-binding</keyword>
<name>A0ABU5ZJ63_9BACL</name>
<evidence type="ECO:0000256" key="3">
    <source>
        <dbReference type="ARBA" id="ARBA00022448"/>
    </source>
</evidence>
<dbReference type="InterPro" id="IPR055190">
    <property type="entry name" value="ATP-synt_VA_C"/>
</dbReference>
<comment type="similarity">
    <text evidence="2 11">Belongs to the ATPase alpha/beta chains family.</text>
</comment>
<evidence type="ECO:0000256" key="5">
    <source>
        <dbReference type="ARBA" id="ARBA00022840"/>
    </source>
</evidence>
<dbReference type="InterPro" id="IPR024034">
    <property type="entry name" value="ATPase_F1/V1_b/a_C"/>
</dbReference>
<keyword evidence="3 11" id="KW-0813">Transport</keyword>
<comment type="catalytic activity">
    <reaction evidence="11">
        <text>ATP + H2O + 4 H(+)(in) = ADP + phosphate + 5 H(+)(out)</text>
        <dbReference type="Rhea" id="RHEA:57720"/>
        <dbReference type="ChEBI" id="CHEBI:15377"/>
        <dbReference type="ChEBI" id="CHEBI:15378"/>
        <dbReference type="ChEBI" id="CHEBI:30616"/>
        <dbReference type="ChEBI" id="CHEBI:43474"/>
        <dbReference type="ChEBI" id="CHEBI:456216"/>
        <dbReference type="EC" id="7.1.2.2"/>
    </reaction>
</comment>
<comment type="caution">
    <text evidence="13">The sequence shown here is derived from an EMBL/GenBank/DDBJ whole genome shotgun (WGS) entry which is preliminary data.</text>
</comment>
<accession>A0ABU5ZJ63</accession>
<dbReference type="CDD" id="cd18110">
    <property type="entry name" value="ATP-synt_F1_beta_C"/>
    <property type="match status" value="1"/>
</dbReference>
<comment type="subcellular location">
    <subcellularLocation>
        <location evidence="11">Cell membrane</location>
        <topology evidence="11">Peripheral membrane protein</topology>
    </subcellularLocation>
    <subcellularLocation>
        <location evidence="1">Membrane</location>
    </subcellularLocation>
</comment>
<dbReference type="EMBL" id="JAYJLD010000018">
    <property type="protein sequence ID" value="MEB3102515.1"/>
    <property type="molecule type" value="Genomic_DNA"/>
</dbReference>
<evidence type="ECO:0000256" key="10">
    <source>
        <dbReference type="ARBA" id="ARBA00023310"/>
    </source>
</evidence>
<evidence type="ECO:0000259" key="12">
    <source>
        <dbReference type="SMART" id="SM00382"/>
    </source>
</evidence>
<dbReference type="Gene3D" id="2.40.10.170">
    <property type="match status" value="1"/>
</dbReference>
<dbReference type="Gene3D" id="3.40.50.300">
    <property type="entry name" value="P-loop containing nucleotide triphosphate hydrolases"/>
    <property type="match status" value="1"/>
</dbReference>
<dbReference type="Pfam" id="PF00006">
    <property type="entry name" value="ATP-synt_ab"/>
    <property type="match status" value="1"/>
</dbReference>
<dbReference type="PANTHER" id="PTHR15184:SF71">
    <property type="entry name" value="ATP SYNTHASE SUBUNIT BETA, MITOCHONDRIAL"/>
    <property type="match status" value="1"/>
</dbReference>
<dbReference type="InterPro" id="IPR000194">
    <property type="entry name" value="ATPase_F1/V1/A1_a/bsu_nucl-bd"/>
</dbReference>
<dbReference type="SMART" id="SM00382">
    <property type="entry name" value="AAA"/>
    <property type="match status" value="1"/>
</dbReference>
<dbReference type="SUPFAM" id="SSF52540">
    <property type="entry name" value="P-loop containing nucleoside triphosphate hydrolases"/>
    <property type="match status" value="1"/>
</dbReference>
<evidence type="ECO:0000313" key="13">
    <source>
        <dbReference type="EMBL" id="MEB3102515.1"/>
    </source>
</evidence>
<evidence type="ECO:0000313" key="14">
    <source>
        <dbReference type="Proteomes" id="UP001310386"/>
    </source>
</evidence>
<dbReference type="Pfam" id="PF02874">
    <property type="entry name" value="ATP-synt_ab_N"/>
    <property type="match status" value="1"/>
</dbReference>
<dbReference type="SUPFAM" id="SSF47917">
    <property type="entry name" value="C-terminal domain of alpha and beta subunits of F1 ATP synthase"/>
    <property type="match status" value="1"/>
</dbReference>
<dbReference type="EC" id="7.1.2.2" evidence="11"/>
<evidence type="ECO:0000256" key="1">
    <source>
        <dbReference type="ARBA" id="ARBA00004370"/>
    </source>
</evidence>
<organism evidence="13 14">
    <name type="scientific">Ferviditalea candida</name>
    <dbReference type="NCBI Taxonomy" id="3108399"/>
    <lineage>
        <taxon>Bacteria</taxon>
        <taxon>Bacillati</taxon>
        <taxon>Bacillota</taxon>
        <taxon>Bacilli</taxon>
        <taxon>Bacillales</taxon>
        <taxon>Paenibacillaceae</taxon>
        <taxon>Ferviditalea</taxon>
    </lineage>
</organism>
<dbReference type="PROSITE" id="PS00152">
    <property type="entry name" value="ATPASE_ALPHA_BETA"/>
    <property type="match status" value="1"/>
</dbReference>
<dbReference type="InterPro" id="IPR005722">
    <property type="entry name" value="ATP_synth_F1_bsu"/>
</dbReference>
<evidence type="ECO:0000256" key="11">
    <source>
        <dbReference type="HAMAP-Rule" id="MF_01347"/>
    </source>
</evidence>
<dbReference type="CDD" id="cd01133">
    <property type="entry name" value="F1-ATPase_beta_CD"/>
    <property type="match status" value="1"/>
</dbReference>
<dbReference type="Pfam" id="PF22919">
    <property type="entry name" value="ATP-synt_VA_C"/>
    <property type="match status" value="1"/>
</dbReference>
<sequence>MNKGRVLSVTGPVVDIEFERGQLPDILNAITIQDNSGPREINLTLEVAVHLGDNVARCVAMSSTDGLVRGVDALDTGKPISVPVGNAALGRVLNVLGEPIDKQGPIQTEMYQPIHRPAPSFEELSVEQEILETGIKVIDLIAPYAKGGKIGLFGGAGVGKTVTIQELINNIAQEHGGISVFAGVGERTREGNDLYHEMKDSGVISKTTMVFGQMNEPPGARQRVALTGLTMAEYYRDHEGKDVLLFIDNIFRFTQAGSEVSALLGRMPSAVGYQPTLATEMGQLQERITSTKKGSVTSIQAIYVPADDYTDPAPATTFAHLDATTNLERRIAELGIFPAVDPLASSSRILTPEIVGDDHYQVAQGVKRILQRYKELQDIIAILGMDELSDEDKLTVQRARKIERFLSQPFHVAEQFTGIKGVYVPVKETVRSFKEILEGKHDNLPEAAFMYVGTIEEAVEKAKTL</sequence>
<reference evidence="13" key="1">
    <citation type="submission" date="2023-12" db="EMBL/GenBank/DDBJ databases">
        <title>Fervidustalea candida gen. nov., sp. nov., a novel member of the family Paenibacillaceae isolated from a geothermal area.</title>
        <authorList>
            <person name="Li W.-J."/>
            <person name="Jiao J.-Y."/>
            <person name="Chen Y."/>
        </authorList>
    </citation>
    <scope>NUCLEOTIDE SEQUENCE</scope>
    <source>
        <strain evidence="13">SYSU GA230002</strain>
    </source>
</reference>
<dbReference type="InterPro" id="IPR003593">
    <property type="entry name" value="AAA+_ATPase"/>
</dbReference>
<dbReference type="InterPro" id="IPR004100">
    <property type="entry name" value="ATPase_F1/V1/A1_a/bsu_N"/>
</dbReference>
<keyword evidence="14" id="KW-1185">Reference proteome</keyword>
<keyword evidence="7 11" id="KW-0406">Ion transport</keyword>
<evidence type="ECO:0000256" key="9">
    <source>
        <dbReference type="ARBA" id="ARBA00023196"/>
    </source>
</evidence>
<keyword evidence="9 11" id="KW-0139">CF(1)</keyword>
<keyword evidence="11" id="KW-1003">Cell membrane</keyword>